<gene>
    <name evidence="1" type="ORF">V7S43_002891</name>
</gene>
<dbReference type="AlphaFoldDB" id="A0ABD3G4Y6"/>
<dbReference type="EMBL" id="JBIMZQ010000004">
    <property type="protein sequence ID" value="KAL3672229.1"/>
    <property type="molecule type" value="Genomic_DNA"/>
</dbReference>
<protein>
    <submittedName>
        <fullName evidence="1">Uncharacterized protein</fullName>
    </submittedName>
</protein>
<comment type="caution">
    <text evidence="1">The sequence shown here is derived from an EMBL/GenBank/DDBJ whole genome shotgun (WGS) entry which is preliminary data.</text>
</comment>
<accession>A0ABD3G4Y6</accession>
<evidence type="ECO:0000313" key="2">
    <source>
        <dbReference type="Proteomes" id="UP001632037"/>
    </source>
</evidence>
<name>A0ABD3G4Y6_9STRA</name>
<dbReference type="Proteomes" id="UP001632037">
    <property type="component" value="Unassembled WGS sequence"/>
</dbReference>
<evidence type="ECO:0000313" key="1">
    <source>
        <dbReference type="EMBL" id="KAL3672229.1"/>
    </source>
</evidence>
<proteinExistence type="predicted"/>
<keyword evidence="2" id="KW-1185">Reference proteome</keyword>
<reference evidence="1 2" key="1">
    <citation type="submission" date="2024-09" db="EMBL/GenBank/DDBJ databases">
        <title>Genome sequencing and assembly of Phytophthora oleae, isolate VK10A, causative agent of rot of olive drupes.</title>
        <authorList>
            <person name="Conti Taguali S."/>
            <person name="Riolo M."/>
            <person name="La Spada F."/>
            <person name="Cacciola S.O."/>
            <person name="Dionisio G."/>
        </authorList>
    </citation>
    <scope>NUCLEOTIDE SEQUENCE [LARGE SCALE GENOMIC DNA]</scope>
    <source>
        <strain evidence="1 2">VK10A</strain>
    </source>
</reference>
<organism evidence="1 2">
    <name type="scientific">Phytophthora oleae</name>
    <dbReference type="NCBI Taxonomy" id="2107226"/>
    <lineage>
        <taxon>Eukaryota</taxon>
        <taxon>Sar</taxon>
        <taxon>Stramenopiles</taxon>
        <taxon>Oomycota</taxon>
        <taxon>Peronosporomycetes</taxon>
        <taxon>Peronosporales</taxon>
        <taxon>Peronosporaceae</taxon>
        <taxon>Phytophthora</taxon>
    </lineage>
</organism>
<sequence>MQKPHNSAGTRGSGSCVPVETSNAFTSQRRLLTLYEIERVLVSRTASRLQGAALFTLEVHTDTSAPRPSIFDADLLRDSLESQQPAFTYQVDKTLVDFDNLRQALYSASHLAHTSVSCEFCKEMMLYLEPGDKTFGSSVLRLLVGREKIIRSLQQFVDNVIDILIHFACIEGTPWCSGQVQSHQIVRQFLRPRAPDN</sequence>